<dbReference type="AlphaFoldDB" id="A0AA97I1M1"/>
<dbReference type="SUPFAM" id="SSF69336">
    <property type="entry name" value="Alpha subunit of glutamate synthase, C-terminal domain"/>
    <property type="match status" value="1"/>
</dbReference>
<evidence type="ECO:0000256" key="3">
    <source>
        <dbReference type="ARBA" id="ARBA00048228"/>
    </source>
</evidence>
<dbReference type="Gene3D" id="2.160.20.60">
    <property type="entry name" value="Glutamate synthase, alpha subunit, C-terminal domain"/>
    <property type="match status" value="1"/>
</dbReference>
<dbReference type="PANTHER" id="PTHR39673:SF5">
    <property type="entry name" value="TUNGSTEN-CONTAINING FORMYLMETHANOFURAN DEHYDROGENASE 2 SUBUNIT C"/>
    <property type="match status" value="1"/>
</dbReference>
<dbReference type="GO" id="GO:0015948">
    <property type="term" value="P:methanogenesis"/>
    <property type="evidence" value="ECO:0007669"/>
    <property type="project" value="InterPro"/>
</dbReference>
<dbReference type="GO" id="GO:0046914">
    <property type="term" value="F:transition metal ion binding"/>
    <property type="evidence" value="ECO:0007669"/>
    <property type="project" value="InterPro"/>
</dbReference>
<dbReference type="InterPro" id="IPR036485">
    <property type="entry name" value="Glu_synth_asu_C_sf"/>
</dbReference>
<accession>A0AA97I1M1</accession>
<gene>
    <name evidence="4" type="ORF">F1737_00695</name>
</gene>
<comment type="catalytic activity">
    <reaction evidence="3">
        <text>N-formylmethanofuran + 2 oxidized [2Fe-2S]-[ferredoxin] + H2O = methanofuran + 2 reduced [2Fe-2S]-[ferredoxin] + CO2 + H(+)</text>
        <dbReference type="Rhea" id="RHEA:19841"/>
        <dbReference type="Rhea" id="RHEA-COMP:10000"/>
        <dbReference type="Rhea" id="RHEA-COMP:10001"/>
        <dbReference type="ChEBI" id="CHEBI:15377"/>
        <dbReference type="ChEBI" id="CHEBI:15378"/>
        <dbReference type="ChEBI" id="CHEBI:16526"/>
        <dbReference type="ChEBI" id="CHEBI:33737"/>
        <dbReference type="ChEBI" id="CHEBI:33738"/>
        <dbReference type="ChEBI" id="CHEBI:57727"/>
        <dbReference type="ChEBI" id="CHEBI:58151"/>
        <dbReference type="EC" id="1.2.7.12"/>
    </reaction>
</comment>
<dbReference type="InterPro" id="IPR017550">
    <property type="entry name" value="Formylmethanofuran_DH_suC"/>
</dbReference>
<evidence type="ECO:0000313" key="4">
    <source>
        <dbReference type="EMBL" id="WOF15300.1"/>
    </source>
</evidence>
<dbReference type="EC" id="1.2.7.12" evidence="2"/>
<organism evidence="4 5">
    <name type="scientific">Methanochimaera problematica</name>
    <dbReference type="NCBI Taxonomy" id="2609417"/>
    <lineage>
        <taxon>Archaea</taxon>
        <taxon>Methanobacteriati</taxon>
        <taxon>Methanobacteriota</taxon>
        <taxon>Stenosarchaea group</taxon>
        <taxon>Methanomicrobia</taxon>
        <taxon>Methanomicrobiales</taxon>
        <taxon>Methanomicrobiaceae</taxon>
        <taxon>Methanochimaera</taxon>
    </lineage>
</organism>
<name>A0AA97I1M1_9EURY</name>
<dbReference type="KEGG" id="mefw:F1737_00695"/>
<reference evidence="4 5" key="1">
    <citation type="submission" date="2019-09" db="EMBL/GenBank/DDBJ databases">
        <title>The complete genome of Methanoplanus sp. FWC-SCC4.</title>
        <authorList>
            <person name="Chen S.-C."/>
            <person name="Zhou Y.-Z."/>
            <person name="Lai M.-C."/>
        </authorList>
    </citation>
    <scope>NUCLEOTIDE SEQUENCE [LARGE SCALE GENOMIC DNA]</scope>
    <source>
        <strain evidence="4 5">FWC-SCC4</strain>
    </source>
</reference>
<dbReference type="NCBIfam" id="TIGR03122">
    <property type="entry name" value="one_C_dehyd_C"/>
    <property type="match status" value="1"/>
</dbReference>
<comment type="pathway">
    <text evidence="1">One-carbon metabolism; methanogenesis from CO(2); 5,10-methenyl-5,6,7,8-tetrahydromethanopterin from CO(2): step 1/3.</text>
</comment>
<proteinExistence type="predicted"/>
<dbReference type="Proteomes" id="UP001301797">
    <property type="component" value="Chromosome"/>
</dbReference>
<sequence>MKITLAIKKRDNPYIPIEAEAITTKTFLEKKPEDISVWYGNSEQKLTEIFDVRVEGDAKSEDEVTIIMSGNCSAVKRVGEYMNGGIIEIEGNIGHHCGNFMSGGLIEIRGNAESWLGREMRGGKIICHGDAQNYCGSGYRGEKKGMTGGTIEVMGSAGDFTAETLAGGEVIIRGNTGNLAGAEMIDGTLKIYGDAHLPCANMKGGTCHVYGTAYNVLPTFEYKGLIKAGDQASQMHMFNGDIANRNAKGTLYAAKYEFFK</sequence>
<dbReference type="GeneID" id="85228642"/>
<dbReference type="PANTHER" id="PTHR39673">
    <property type="entry name" value="TUNGSTEN FORMYLMETHANOFURAN DEHYDROGENASE, SUBUNIT C (FWDC)"/>
    <property type="match status" value="1"/>
</dbReference>
<evidence type="ECO:0000256" key="1">
    <source>
        <dbReference type="ARBA" id="ARBA00004830"/>
    </source>
</evidence>
<dbReference type="EMBL" id="CP043875">
    <property type="protein sequence ID" value="WOF15300.1"/>
    <property type="molecule type" value="Genomic_DNA"/>
</dbReference>
<keyword evidence="5" id="KW-1185">Reference proteome</keyword>
<evidence type="ECO:0000256" key="2">
    <source>
        <dbReference type="ARBA" id="ARBA00012692"/>
    </source>
</evidence>
<dbReference type="RefSeq" id="WP_317136868.1">
    <property type="nucleotide sequence ID" value="NZ_CP043875.1"/>
</dbReference>
<evidence type="ECO:0000313" key="5">
    <source>
        <dbReference type="Proteomes" id="UP001301797"/>
    </source>
</evidence>
<protein>
    <recommendedName>
        <fullName evidence="2">formylmethanofuran dehydrogenase</fullName>
        <ecNumber evidence="2">1.2.7.12</ecNumber>
    </recommendedName>
</protein>
<dbReference type="GO" id="GO:0018493">
    <property type="term" value="F:formylmethanofuran dehydrogenase activity"/>
    <property type="evidence" value="ECO:0007669"/>
    <property type="project" value="UniProtKB-EC"/>
</dbReference>